<dbReference type="STRING" id="81858.BST23_25500"/>
<name>A0A1X0CE22_9MYCO</name>
<dbReference type="GO" id="GO:0006313">
    <property type="term" value="P:DNA transposition"/>
    <property type="evidence" value="ECO:0007669"/>
    <property type="project" value="InterPro"/>
</dbReference>
<dbReference type="EMBL" id="MVHP01000064">
    <property type="protein sequence ID" value="ORA58371.1"/>
    <property type="molecule type" value="Genomic_DNA"/>
</dbReference>
<dbReference type="GO" id="GO:0004803">
    <property type="term" value="F:transposase activity"/>
    <property type="evidence" value="ECO:0007669"/>
    <property type="project" value="InterPro"/>
</dbReference>
<dbReference type="NCBIfam" id="NF033559">
    <property type="entry name" value="transpos_IS1634"/>
    <property type="match status" value="1"/>
</dbReference>
<reference evidence="2 3" key="1">
    <citation type="submission" date="2017-02" db="EMBL/GenBank/DDBJ databases">
        <title>The new phylogeny of genus Mycobacterium.</title>
        <authorList>
            <person name="Tortoli E."/>
            <person name="Trovato A."/>
            <person name="Cirillo D.M."/>
        </authorList>
    </citation>
    <scope>NUCLEOTIDE SEQUENCE [LARGE SCALE GENOMIC DNA]</scope>
    <source>
        <strain evidence="2 3">FI-09383</strain>
    </source>
</reference>
<comment type="caution">
    <text evidence="2">The sequence shown here is derived from an EMBL/GenBank/DDBJ whole genome shotgun (WGS) entry which is preliminary data.</text>
</comment>
<dbReference type="PANTHER" id="PTHR34614:SF2">
    <property type="entry name" value="TRANSPOSASE IS4-LIKE DOMAIN-CONTAINING PROTEIN"/>
    <property type="match status" value="1"/>
</dbReference>
<dbReference type="GO" id="GO:0003677">
    <property type="term" value="F:DNA binding"/>
    <property type="evidence" value="ECO:0007669"/>
    <property type="project" value="InterPro"/>
</dbReference>
<gene>
    <name evidence="2" type="ORF">BST23_25500</name>
</gene>
<evidence type="ECO:0000313" key="2">
    <source>
        <dbReference type="EMBL" id="ORA58371.1"/>
    </source>
</evidence>
<dbReference type="AlphaFoldDB" id="A0A1X0CE22"/>
<dbReference type="InterPro" id="IPR047654">
    <property type="entry name" value="IS1634_transpos"/>
</dbReference>
<evidence type="ECO:0000259" key="1">
    <source>
        <dbReference type="Pfam" id="PF01609"/>
    </source>
</evidence>
<feature type="domain" description="Transposase IS4-like" evidence="1">
    <location>
        <begin position="191"/>
        <end position="484"/>
    </location>
</feature>
<dbReference type="InterPro" id="IPR002559">
    <property type="entry name" value="Transposase_11"/>
</dbReference>
<dbReference type="SUPFAM" id="SSF53098">
    <property type="entry name" value="Ribonuclease H-like"/>
    <property type="match status" value="1"/>
</dbReference>
<dbReference type="PANTHER" id="PTHR34614">
    <property type="match status" value="1"/>
</dbReference>
<evidence type="ECO:0000313" key="3">
    <source>
        <dbReference type="Proteomes" id="UP000192772"/>
    </source>
</evidence>
<protein>
    <submittedName>
        <fullName evidence="2">IS1634 family transposase</fullName>
    </submittedName>
</protein>
<sequence length="544" mass="59548">MAYVRKVRTASGAVAVQVVRKHRGQRTILAHVGSAHTDAQLGILLEQARRIAAQDQGVLDIEVPARTQSVDGIADWRTGTLPLSPGVPKGAPAPAGRTAATHSCLLYDVLGAVYDWLGFDIVADAVFRDLVIARIVEPTSKVDAARVLADLGADTVSYRTIQRHLGKVNTANYREQIAAKCFTHATDRGGLSLLLYDVTTLYFEAENEDDLRKVGYSKERRIDPQIVVGLLVDRSGFPLEVGCFEGNTAETTTLVPIITGFAARHELGDTPMVIAADAGMLSASNLAALDEAGLGFIVGSRMTKAPGDLESHFHWHGDVFTDGQIIDTVTLRHANSIVNDVAHRAEPVWDPDTHINAWRAIWAYSAKRARRDQKTLYAQEARARAVVNGERAAKSTRFVKTRAGDRVLDEASLVRAQSLVGLKGYVTNVPATVMPANEVITHYHELWRVERSFRMSKSDLRARPMFHRTRDTIEAHLTIVVTALAVAHNIQERTGLAIAKVVKQLRPLRSATIAINGTTETFPPEVPEPQRKILNSLNIPEPGH</sequence>
<organism evidence="2 3">
    <name type="scientific">Mycolicibacterium elephantis</name>
    <dbReference type="NCBI Taxonomy" id="81858"/>
    <lineage>
        <taxon>Bacteria</taxon>
        <taxon>Bacillati</taxon>
        <taxon>Actinomycetota</taxon>
        <taxon>Actinomycetes</taxon>
        <taxon>Mycobacteriales</taxon>
        <taxon>Mycobacteriaceae</taxon>
        <taxon>Mycolicibacterium</taxon>
    </lineage>
</organism>
<dbReference type="Proteomes" id="UP000192772">
    <property type="component" value="Unassembled WGS sequence"/>
</dbReference>
<dbReference type="OrthoDB" id="3722616at2"/>
<proteinExistence type="predicted"/>
<dbReference type="RefSeq" id="WP_083043925.1">
    <property type="nucleotide sequence ID" value="NZ_MVHP01000064.1"/>
</dbReference>
<accession>A0A1X0CE22</accession>
<dbReference type="InterPro" id="IPR012337">
    <property type="entry name" value="RNaseH-like_sf"/>
</dbReference>
<dbReference type="Pfam" id="PF01609">
    <property type="entry name" value="DDE_Tnp_1"/>
    <property type="match status" value="1"/>
</dbReference>